<comment type="caution">
    <text evidence="1">The sequence shown here is derived from an EMBL/GenBank/DDBJ whole genome shotgun (WGS) entry which is preliminary data.</text>
</comment>
<sequence length="78" mass="8574">MIVVSKENRSSYLLSIASGFEGSPESGALESEGPPTRCRAESFLRWNRELGYGLTRIGTLLLPSSGEWMVPRAPLPTY</sequence>
<evidence type="ECO:0000313" key="2">
    <source>
        <dbReference type="Proteomes" id="UP000827092"/>
    </source>
</evidence>
<name>A0AAV6VVU5_9ARAC</name>
<dbReference type="EMBL" id="JAFNEN010000008">
    <property type="protein sequence ID" value="KAG8201087.1"/>
    <property type="molecule type" value="Genomic_DNA"/>
</dbReference>
<organism evidence="1 2">
    <name type="scientific">Oedothorax gibbosus</name>
    <dbReference type="NCBI Taxonomy" id="931172"/>
    <lineage>
        <taxon>Eukaryota</taxon>
        <taxon>Metazoa</taxon>
        <taxon>Ecdysozoa</taxon>
        <taxon>Arthropoda</taxon>
        <taxon>Chelicerata</taxon>
        <taxon>Arachnida</taxon>
        <taxon>Araneae</taxon>
        <taxon>Araneomorphae</taxon>
        <taxon>Entelegynae</taxon>
        <taxon>Araneoidea</taxon>
        <taxon>Linyphiidae</taxon>
        <taxon>Erigoninae</taxon>
        <taxon>Oedothorax</taxon>
    </lineage>
</organism>
<dbReference type="Proteomes" id="UP000827092">
    <property type="component" value="Unassembled WGS sequence"/>
</dbReference>
<keyword evidence="2" id="KW-1185">Reference proteome</keyword>
<protein>
    <submittedName>
        <fullName evidence="1">Uncharacterized protein</fullName>
    </submittedName>
</protein>
<proteinExistence type="predicted"/>
<gene>
    <name evidence="1" type="ORF">JTE90_028757</name>
</gene>
<reference evidence="1 2" key="1">
    <citation type="journal article" date="2022" name="Nat. Ecol. Evol.">
        <title>A masculinizing supergene underlies an exaggerated male reproductive morph in a spider.</title>
        <authorList>
            <person name="Hendrickx F."/>
            <person name="De Corte Z."/>
            <person name="Sonet G."/>
            <person name="Van Belleghem S.M."/>
            <person name="Kostlbacher S."/>
            <person name="Vangestel C."/>
        </authorList>
    </citation>
    <scope>NUCLEOTIDE SEQUENCE [LARGE SCALE GENOMIC DNA]</scope>
    <source>
        <strain evidence="1">W744_W776</strain>
    </source>
</reference>
<evidence type="ECO:0000313" key="1">
    <source>
        <dbReference type="EMBL" id="KAG8201087.1"/>
    </source>
</evidence>
<accession>A0AAV6VVU5</accession>
<dbReference type="AlphaFoldDB" id="A0AAV6VVU5"/>